<dbReference type="PANTHER" id="PTHR30572">
    <property type="entry name" value="MEMBRANE COMPONENT OF TRANSPORTER-RELATED"/>
    <property type="match status" value="1"/>
</dbReference>
<name>A0A1G7XHJ5_9BACT</name>
<feature type="transmembrane region" description="Helical" evidence="6">
    <location>
        <begin position="382"/>
        <end position="408"/>
    </location>
</feature>
<feature type="domain" description="ABC3 transporter permease C-terminal" evidence="7">
    <location>
        <begin position="676"/>
        <end position="789"/>
    </location>
</feature>
<feature type="transmembrane region" description="Helical" evidence="6">
    <location>
        <begin position="756"/>
        <end position="779"/>
    </location>
</feature>
<feature type="transmembrane region" description="Helical" evidence="6">
    <location>
        <begin position="725"/>
        <end position="744"/>
    </location>
</feature>
<protein>
    <submittedName>
        <fullName evidence="9">Putative ABC transport system permease protein</fullName>
    </submittedName>
</protein>
<sequence length="796" mass="89954">MNIFRNMLYMARRFKTATVLNFIGLTVALAAFYLLMTQVVYNRSYNASIPDGDRVFRLESKMNPDAQWGINCSRPINALIARLPQVEAVSELCTWVDWREIIIGETTVEHPCIGTNLTPFGAVGARCLDGRLSWDDYGEHSAIIPASLARKVFGRVDVAGESFYSKSDTLTIQGVYDDFPDNCSMKNNVYYASRRDLDDWSEWSYNLYVKLAENVDAEALLKDFPEQMRGLMWREQWGQAVAAGQFNESQEADIKAQFDAQFHYEFRLTPIHDTYFSGVSSDDKGNPAMLFILELASLLIIVIAAINFLNFVLAESPMRIKGLNTRRVLGESLWRLRIGMVSETVVTALLACALALVLSIAVSRWQSELLLGDPSLSANLGVAFLTALIAIAVGIAAGSYPAFFATSFQPALALKGSFGLTPKGRKLRTSLVCLQIGIALTMVTYIGILLLQSRFIYHSDYGFAKDEVLYAQLTDELRPKKNALRTELMQIGGVEDVSFSRFVLGSQNEYMTWGRGDNDHRITFTCLPVDYHYLCTMGIKVIEGRDFNEHDGDCYIINEAARKQWPWVEMDKPLLQGDLTVVGVCENVRYASTRQDRTQDPVAFIICGEKYSQWGDQLGMLNIRVGKGVDKLAVRQQVSQRLTAMGSGEKVEAKFLDQQLERLYEDEFRFIRQVLVFSLICLIITLIGVFCMTMFETEYRRKEIGIRKVFGSSTGEILTMLCRSYVWLLVGSFIVAAPLAWYIGREWLQSFAERTPIYWWLFPLTLLVIALVTLLTVVIQSWRTANENPVNSIKNE</sequence>
<organism evidence="9 10">
    <name type="scientific">Prevotella communis</name>
    <dbReference type="NCBI Taxonomy" id="2913614"/>
    <lineage>
        <taxon>Bacteria</taxon>
        <taxon>Pseudomonadati</taxon>
        <taxon>Bacteroidota</taxon>
        <taxon>Bacteroidia</taxon>
        <taxon>Bacteroidales</taxon>
        <taxon>Prevotellaceae</taxon>
        <taxon>Prevotella</taxon>
    </lineage>
</organism>
<feature type="transmembrane region" description="Helical" evidence="6">
    <location>
        <begin position="288"/>
        <end position="313"/>
    </location>
</feature>
<dbReference type="RefSeq" id="WP_091818039.1">
    <property type="nucleotide sequence ID" value="NZ_FNCQ01000010.1"/>
</dbReference>
<keyword evidence="10" id="KW-1185">Reference proteome</keyword>
<evidence type="ECO:0000256" key="5">
    <source>
        <dbReference type="ARBA" id="ARBA00023136"/>
    </source>
</evidence>
<dbReference type="Proteomes" id="UP000198779">
    <property type="component" value="Unassembled WGS sequence"/>
</dbReference>
<keyword evidence="5 6" id="KW-0472">Membrane</keyword>
<feature type="transmembrane region" description="Helical" evidence="6">
    <location>
        <begin position="674"/>
        <end position="695"/>
    </location>
</feature>
<dbReference type="AlphaFoldDB" id="A0A1G7XHJ5"/>
<evidence type="ECO:0000256" key="1">
    <source>
        <dbReference type="ARBA" id="ARBA00004651"/>
    </source>
</evidence>
<dbReference type="Pfam" id="PF12704">
    <property type="entry name" value="MacB_PCD"/>
    <property type="match status" value="1"/>
</dbReference>
<feature type="domain" description="ABC3 transporter permease C-terminal" evidence="7">
    <location>
        <begin position="296"/>
        <end position="403"/>
    </location>
</feature>
<evidence type="ECO:0000259" key="7">
    <source>
        <dbReference type="Pfam" id="PF02687"/>
    </source>
</evidence>
<accession>A0A1G7XHJ5</accession>
<dbReference type="STRING" id="645274.SAMN04487901_110108"/>
<dbReference type="InterPro" id="IPR050250">
    <property type="entry name" value="Macrolide_Exporter_MacB"/>
</dbReference>
<dbReference type="InterPro" id="IPR025857">
    <property type="entry name" value="MacB_PCD"/>
</dbReference>
<dbReference type="Pfam" id="PF02687">
    <property type="entry name" value="FtsX"/>
    <property type="match status" value="2"/>
</dbReference>
<keyword evidence="4 6" id="KW-1133">Transmembrane helix</keyword>
<feature type="domain" description="MacB-like periplasmic core" evidence="8">
    <location>
        <begin position="18"/>
        <end position="223"/>
    </location>
</feature>
<proteinExistence type="predicted"/>
<evidence type="ECO:0000259" key="8">
    <source>
        <dbReference type="Pfam" id="PF12704"/>
    </source>
</evidence>
<dbReference type="GO" id="GO:0005886">
    <property type="term" value="C:plasma membrane"/>
    <property type="evidence" value="ECO:0007669"/>
    <property type="project" value="UniProtKB-SubCell"/>
</dbReference>
<evidence type="ECO:0000256" key="4">
    <source>
        <dbReference type="ARBA" id="ARBA00022989"/>
    </source>
</evidence>
<gene>
    <name evidence="9" type="ORF">SAMN04487901_110108</name>
</gene>
<feature type="transmembrane region" description="Helical" evidence="6">
    <location>
        <begin position="429"/>
        <end position="451"/>
    </location>
</feature>
<keyword evidence="3 6" id="KW-0812">Transmembrane</keyword>
<keyword evidence="2" id="KW-1003">Cell membrane</keyword>
<dbReference type="EMBL" id="FNCQ01000010">
    <property type="protein sequence ID" value="SDG83672.1"/>
    <property type="molecule type" value="Genomic_DNA"/>
</dbReference>
<evidence type="ECO:0000256" key="6">
    <source>
        <dbReference type="SAM" id="Phobius"/>
    </source>
</evidence>
<reference evidence="10" key="1">
    <citation type="submission" date="2016-10" db="EMBL/GenBank/DDBJ databases">
        <authorList>
            <person name="Varghese N."/>
            <person name="Submissions S."/>
        </authorList>
    </citation>
    <scope>NUCLEOTIDE SEQUENCE [LARGE SCALE GENOMIC DNA]</scope>
    <source>
        <strain evidence="10">BP1-148</strain>
    </source>
</reference>
<evidence type="ECO:0000313" key="9">
    <source>
        <dbReference type="EMBL" id="SDG83672.1"/>
    </source>
</evidence>
<dbReference type="PANTHER" id="PTHR30572:SF18">
    <property type="entry name" value="ABC-TYPE MACROLIDE FAMILY EXPORT SYSTEM PERMEASE COMPONENT 2"/>
    <property type="match status" value="1"/>
</dbReference>
<dbReference type="GO" id="GO:0022857">
    <property type="term" value="F:transmembrane transporter activity"/>
    <property type="evidence" value="ECO:0007669"/>
    <property type="project" value="TreeGrafter"/>
</dbReference>
<evidence type="ECO:0000313" key="10">
    <source>
        <dbReference type="Proteomes" id="UP000198779"/>
    </source>
</evidence>
<comment type="subcellular location">
    <subcellularLocation>
        <location evidence="1">Cell membrane</location>
        <topology evidence="1">Multi-pass membrane protein</topology>
    </subcellularLocation>
</comment>
<evidence type="ECO:0000256" key="3">
    <source>
        <dbReference type="ARBA" id="ARBA00022692"/>
    </source>
</evidence>
<feature type="transmembrane region" description="Helical" evidence="6">
    <location>
        <begin position="334"/>
        <end position="362"/>
    </location>
</feature>
<evidence type="ECO:0000256" key="2">
    <source>
        <dbReference type="ARBA" id="ARBA00022475"/>
    </source>
</evidence>
<dbReference type="InterPro" id="IPR003838">
    <property type="entry name" value="ABC3_permease_C"/>
</dbReference>